<protein>
    <recommendedName>
        <fullName evidence="3">DUF2190 family protein</fullName>
    </recommendedName>
</protein>
<organism evidence="1 2">
    <name type="scientific">Spirosoma liriopis</name>
    <dbReference type="NCBI Taxonomy" id="2937440"/>
    <lineage>
        <taxon>Bacteria</taxon>
        <taxon>Pseudomonadati</taxon>
        <taxon>Bacteroidota</taxon>
        <taxon>Cytophagia</taxon>
        <taxon>Cytophagales</taxon>
        <taxon>Cytophagaceae</taxon>
        <taxon>Spirosoma</taxon>
    </lineage>
</organism>
<evidence type="ECO:0000313" key="1">
    <source>
        <dbReference type="EMBL" id="MCK8492914.1"/>
    </source>
</evidence>
<keyword evidence="2" id="KW-1185">Reference proteome</keyword>
<evidence type="ECO:0008006" key="3">
    <source>
        <dbReference type="Google" id="ProtNLM"/>
    </source>
</evidence>
<reference evidence="1 2" key="1">
    <citation type="submission" date="2022-04" db="EMBL/GenBank/DDBJ databases">
        <title>Spirosoma sp. strain RP8 genome sequencing and assembly.</title>
        <authorList>
            <person name="Jung Y."/>
        </authorList>
    </citation>
    <scope>NUCLEOTIDE SEQUENCE [LARGE SCALE GENOMIC DNA]</scope>
    <source>
        <strain evidence="1 2">RP8</strain>
    </source>
</reference>
<sequence length="174" mass="17362">MANNKFLTIDDTSSDIKEITAIATSAGAADAGKIPVTGPNGQLDPSLVGSLDGKGYVAGEALVAGDLVYVYYDSGSTTNKIKKAIAGSNGSTRAVGIVTSATASGAQATVFARIPVSGFSGLTPGTPVYLSATQAGKITQSAAVGSGNFLQVVGTALDAQTLQLAISTQVIYRS</sequence>
<comment type="caution">
    <text evidence="1">The sequence shown here is derived from an EMBL/GenBank/DDBJ whole genome shotgun (WGS) entry which is preliminary data.</text>
</comment>
<gene>
    <name evidence="1" type="ORF">M0L20_13685</name>
</gene>
<name>A0ABT0HL73_9BACT</name>
<evidence type="ECO:0000313" key="2">
    <source>
        <dbReference type="Proteomes" id="UP001202180"/>
    </source>
</evidence>
<dbReference type="Proteomes" id="UP001202180">
    <property type="component" value="Unassembled WGS sequence"/>
</dbReference>
<dbReference type="RefSeq" id="WP_248477506.1">
    <property type="nucleotide sequence ID" value="NZ_JALPRF010000002.1"/>
</dbReference>
<proteinExistence type="predicted"/>
<accession>A0ABT0HL73</accession>
<dbReference type="EMBL" id="JALPRF010000002">
    <property type="protein sequence ID" value="MCK8492914.1"/>
    <property type="molecule type" value="Genomic_DNA"/>
</dbReference>